<accession>A0A397QDC5</accession>
<dbReference type="InterPro" id="IPR020628">
    <property type="entry name" value="Formate_THF_ligase_CS"/>
</dbReference>
<gene>
    <name evidence="8" type="primary">fhs</name>
    <name evidence="10" type="ORF">BXY53_1364</name>
</gene>
<dbReference type="UniPathway" id="UPA00193"/>
<evidence type="ECO:0000256" key="7">
    <source>
        <dbReference type="ARBA" id="ARBA00061363"/>
    </source>
</evidence>
<dbReference type="CDD" id="cd00477">
    <property type="entry name" value="FTHFS"/>
    <property type="match status" value="1"/>
</dbReference>
<dbReference type="GO" id="GO:0004329">
    <property type="term" value="F:formate-tetrahydrofolate ligase activity"/>
    <property type="evidence" value="ECO:0007669"/>
    <property type="project" value="UniProtKB-UniRule"/>
</dbReference>
<feature type="compositionally biased region" description="Basic and acidic residues" evidence="9">
    <location>
        <begin position="1"/>
        <end position="10"/>
    </location>
</feature>
<evidence type="ECO:0000256" key="6">
    <source>
        <dbReference type="ARBA" id="ARBA00049033"/>
    </source>
</evidence>
<comment type="similarity">
    <text evidence="7 8">Belongs to the formate--tetrahydrofolate ligase family.</text>
</comment>
<evidence type="ECO:0000256" key="2">
    <source>
        <dbReference type="ARBA" id="ARBA00022563"/>
    </source>
</evidence>
<keyword evidence="11" id="KW-1185">Reference proteome</keyword>
<dbReference type="OrthoDB" id="9761733at2"/>
<organism evidence="10 11">
    <name type="scientific">Dichotomicrobium thermohalophilum</name>
    <dbReference type="NCBI Taxonomy" id="933063"/>
    <lineage>
        <taxon>Bacteria</taxon>
        <taxon>Pseudomonadati</taxon>
        <taxon>Pseudomonadota</taxon>
        <taxon>Alphaproteobacteria</taxon>
        <taxon>Hyphomicrobiales</taxon>
        <taxon>Hyphomicrobiaceae</taxon>
        <taxon>Dichotomicrobium</taxon>
    </lineage>
</organism>
<dbReference type="FunFam" id="3.30.1510.10:FF:000001">
    <property type="entry name" value="Formate--tetrahydrofolate ligase"/>
    <property type="match status" value="1"/>
</dbReference>
<keyword evidence="4 8" id="KW-0547">Nucleotide-binding</keyword>
<evidence type="ECO:0000256" key="5">
    <source>
        <dbReference type="ARBA" id="ARBA00022840"/>
    </source>
</evidence>
<keyword evidence="3 8" id="KW-0436">Ligase</keyword>
<dbReference type="AlphaFoldDB" id="A0A397QDC5"/>
<feature type="binding site" evidence="8">
    <location>
        <begin position="85"/>
        <end position="92"/>
    </location>
    <ligand>
        <name>ATP</name>
        <dbReference type="ChEBI" id="CHEBI:30616"/>
    </ligand>
</feature>
<dbReference type="EMBL" id="QXDF01000001">
    <property type="protein sequence ID" value="RIA56261.1"/>
    <property type="molecule type" value="Genomic_DNA"/>
</dbReference>
<evidence type="ECO:0000256" key="4">
    <source>
        <dbReference type="ARBA" id="ARBA00022741"/>
    </source>
</evidence>
<dbReference type="PROSITE" id="PS00721">
    <property type="entry name" value="FTHFS_1"/>
    <property type="match status" value="1"/>
</dbReference>
<dbReference type="Gene3D" id="3.30.1510.10">
    <property type="entry name" value="Domain 2, N(10)-formyltetrahydrofolate synthetase"/>
    <property type="match status" value="1"/>
</dbReference>
<proteinExistence type="inferred from homology"/>
<dbReference type="FunFam" id="3.10.410.10:FF:000001">
    <property type="entry name" value="Putative formate--tetrahydrofolate ligase"/>
    <property type="match status" value="1"/>
</dbReference>
<name>A0A397QDC5_9HYPH</name>
<keyword evidence="5 8" id="KW-0067">ATP-binding</keyword>
<dbReference type="HAMAP" id="MF_01543">
    <property type="entry name" value="FTHFS"/>
    <property type="match status" value="1"/>
</dbReference>
<evidence type="ECO:0000256" key="9">
    <source>
        <dbReference type="SAM" id="MobiDB-lite"/>
    </source>
</evidence>
<protein>
    <recommendedName>
        <fullName evidence="8">Formate--tetrahydrofolate ligase</fullName>
        <ecNumber evidence="8">6.3.4.3</ecNumber>
    </recommendedName>
    <alternativeName>
        <fullName evidence="8">Formyltetrahydrofolate synthetase</fullName>
        <shortName evidence="8">FHS</shortName>
        <shortName evidence="8">FTHFS</shortName>
    </alternativeName>
</protein>
<dbReference type="PROSITE" id="PS00722">
    <property type="entry name" value="FTHFS_2"/>
    <property type="match status" value="1"/>
</dbReference>
<dbReference type="Gene3D" id="3.40.50.300">
    <property type="entry name" value="P-loop containing nucleotide triphosphate hydrolases"/>
    <property type="match status" value="1"/>
</dbReference>
<dbReference type="Pfam" id="PF01268">
    <property type="entry name" value="FTHFS"/>
    <property type="match status" value="1"/>
</dbReference>
<evidence type="ECO:0000313" key="11">
    <source>
        <dbReference type="Proteomes" id="UP000266273"/>
    </source>
</evidence>
<dbReference type="RefSeq" id="WP_119061074.1">
    <property type="nucleotide sequence ID" value="NZ_QXDF01000001.1"/>
</dbReference>
<dbReference type="SUPFAM" id="SSF52540">
    <property type="entry name" value="P-loop containing nucleoside triphosphate hydrolases"/>
    <property type="match status" value="1"/>
</dbReference>
<dbReference type="GO" id="GO:0005524">
    <property type="term" value="F:ATP binding"/>
    <property type="evidence" value="ECO:0007669"/>
    <property type="project" value="UniProtKB-UniRule"/>
</dbReference>
<dbReference type="Gene3D" id="3.10.410.10">
    <property type="entry name" value="Formyltetrahydrofolate synthetase, domain 3"/>
    <property type="match status" value="1"/>
</dbReference>
<evidence type="ECO:0000256" key="1">
    <source>
        <dbReference type="ARBA" id="ARBA00004777"/>
    </source>
</evidence>
<keyword evidence="2 8" id="KW-0554">One-carbon metabolism</keyword>
<reference evidence="10 11" key="1">
    <citation type="submission" date="2018-08" db="EMBL/GenBank/DDBJ databases">
        <title>Genomic Encyclopedia of Archaeal and Bacterial Type Strains, Phase II (KMG-II): from individual species to whole genera.</title>
        <authorList>
            <person name="Goeker M."/>
        </authorList>
    </citation>
    <scope>NUCLEOTIDE SEQUENCE [LARGE SCALE GENOMIC DNA]</scope>
    <source>
        <strain evidence="10 11">DSM 5002</strain>
    </source>
</reference>
<dbReference type="InterPro" id="IPR000559">
    <property type="entry name" value="Formate_THF_ligase"/>
</dbReference>
<feature type="region of interest" description="Disordered" evidence="9">
    <location>
        <begin position="1"/>
        <end position="22"/>
    </location>
</feature>
<dbReference type="GO" id="GO:0035999">
    <property type="term" value="P:tetrahydrofolate interconversion"/>
    <property type="evidence" value="ECO:0007669"/>
    <property type="project" value="UniProtKB-UniRule"/>
</dbReference>
<comment type="catalytic activity">
    <reaction evidence="6 8">
        <text>(6S)-5,6,7,8-tetrahydrofolate + formate + ATP = (6R)-10-formyltetrahydrofolate + ADP + phosphate</text>
        <dbReference type="Rhea" id="RHEA:20221"/>
        <dbReference type="ChEBI" id="CHEBI:15740"/>
        <dbReference type="ChEBI" id="CHEBI:30616"/>
        <dbReference type="ChEBI" id="CHEBI:43474"/>
        <dbReference type="ChEBI" id="CHEBI:57453"/>
        <dbReference type="ChEBI" id="CHEBI:195366"/>
        <dbReference type="ChEBI" id="CHEBI:456216"/>
        <dbReference type="EC" id="6.3.4.3"/>
    </reaction>
</comment>
<dbReference type="InterPro" id="IPR027417">
    <property type="entry name" value="P-loop_NTPase"/>
</dbReference>
<dbReference type="EC" id="6.3.4.3" evidence="8"/>
<evidence type="ECO:0000256" key="3">
    <source>
        <dbReference type="ARBA" id="ARBA00022598"/>
    </source>
</evidence>
<comment type="pathway">
    <text evidence="1 8">One-carbon metabolism; tetrahydrofolate interconversion.</text>
</comment>
<comment type="caution">
    <text evidence="10">The sequence shown here is derived from an EMBL/GenBank/DDBJ whole genome shotgun (WGS) entry which is preliminary data.</text>
</comment>
<dbReference type="Proteomes" id="UP000266273">
    <property type="component" value="Unassembled WGS sequence"/>
</dbReference>
<sequence>MLNPEGKPESAAETAAPAKKHGSDLEIARAAHLRPIRDVAARLDVPEEALYPFGHHIGKIEDWYLQQIEDRPDGKLILVTAITPTPAGEGKTTMTIGLGDGLNRIGARTAMCIREPSLGPCFGMKGGAAGGGYAQVVPMETINLHFTGDFHAITAAHNLLAAMLDNHMHWGNAQDIDPRRVAWRRVLDMNDRALRRMVIGLGGPTEGVPREDGFDITVASEVMAIFCLAKNFDDLHERLGAMVIGYRRDKSPVYARDIEAPGAMSVLLQQAFNPNLVQTLENNPAFVHGGPFANIAHGCNTVRATRAALKLSDYVVTEAGFGADLGAEKFFDIKCRKAGLNPSAAVVVATVRALKMHGGVDKADLGKPNVEAVRAGAVNLGRHIENLRKFGVPLVVGINRFGTDTEEELQAVVDYCAAQGVEAYVCTHWADGSAGSEAIAARVRELADGETTSRFAPLYSEELSVEDKIRKIASELYRAGDVVLSDAARAEIRRLTKLGYGNLPVCMAKTQYSFSSDPALRGAPEGHTLEVREVRLSAGAGFIVVVCGSIMTMPGLPKVPAANAMYVNENGQIENLS</sequence>
<dbReference type="NCBIfam" id="NF010030">
    <property type="entry name" value="PRK13505.1"/>
    <property type="match status" value="1"/>
</dbReference>
<evidence type="ECO:0000313" key="10">
    <source>
        <dbReference type="EMBL" id="RIA56261.1"/>
    </source>
</evidence>
<evidence type="ECO:0000256" key="8">
    <source>
        <dbReference type="HAMAP-Rule" id="MF_01543"/>
    </source>
</evidence>